<evidence type="ECO:0000313" key="2">
    <source>
        <dbReference type="Proteomes" id="UP000683925"/>
    </source>
</evidence>
<comment type="caution">
    <text evidence="1">The sequence shown here is derived from an EMBL/GenBank/DDBJ whole genome shotgun (WGS) entry which is preliminary data.</text>
</comment>
<proteinExistence type="predicted"/>
<dbReference type="EMBL" id="CAJJDP010000174">
    <property type="protein sequence ID" value="CAD8214184.1"/>
    <property type="molecule type" value="Genomic_DNA"/>
</dbReference>
<accession>A0A8S1YR93</accession>
<keyword evidence="2" id="KW-1185">Reference proteome</keyword>
<evidence type="ECO:0000313" key="1">
    <source>
        <dbReference type="EMBL" id="CAD8214184.1"/>
    </source>
</evidence>
<name>A0A8S1YR93_PAROT</name>
<dbReference type="AlphaFoldDB" id="A0A8S1YR93"/>
<gene>
    <name evidence="1" type="ORF">POCTA_138.1.T1710014</name>
</gene>
<organism evidence="1 2">
    <name type="scientific">Paramecium octaurelia</name>
    <dbReference type="NCBI Taxonomy" id="43137"/>
    <lineage>
        <taxon>Eukaryota</taxon>
        <taxon>Sar</taxon>
        <taxon>Alveolata</taxon>
        <taxon>Ciliophora</taxon>
        <taxon>Intramacronucleata</taxon>
        <taxon>Oligohymenophorea</taxon>
        <taxon>Peniculida</taxon>
        <taxon>Parameciidae</taxon>
        <taxon>Paramecium</taxon>
    </lineage>
</organism>
<dbReference type="Proteomes" id="UP000683925">
    <property type="component" value="Unassembled WGS sequence"/>
</dbReference>
<protein>
    <submittedName>
        <fullName evidence="1">Uncharacterized protein</fullName>
    </submittedName>
</protein>
<dbReference type="OrthoDB" id="317435at2759"/>
<sequence>MNQGSQFQQSQDFKCKDHPENLFFFGENQIFSLNCQKQNIHAQHENEDVLSIQELHQFLIEKSKLSKGHISECQIQFQSTIKSYENLMFGLSQKFCGLEGKISKLNFIKHKKHLILLISFYEFKNHLNTNFQDCYTNQKKFR</sequence>
<reference evidence="1" key="1">
    <citation type="submission" date="2021-01" db="EMBL/GenBank/DDBJ databases">
        <authorList>
            <consortium name="Genoscope - CEA"/>
            <person name="William W."/>
        </authorList>
    </citation>
    <scope>NUCLEOTIDE SEQUENCE</scope>
</reference>
<dbReference type="OMA" id="KGHISEC"/>